<dbReference type="Proteomes" id="UP000238949">
    <property type="component" value="Unassembled WGS sequence"/>
</dbReference>
<sequence>MAVCLNVLSEELKVRELYLWSDNLEFEVYKEQISNALLKAESRFGKIKLLPANASSYKRAFERLQNDEAGFDAMISASNLAREEGLIPLYFPLERGLLGVRLCLISEAAQPAYSLVNKNTDFKHLSLSIVTDENWPDSEILQSNNIPIVELNSHAERLDYTRQNQNVCYSRSIFEIQSEFAEAKDLLIEADFVLVYPQADILYFRKNASALVEAVQFGLEQAYADGSFQEIYNKYFRKLIADNQLYERKILFLHSPLLSSDALNSINQYGIFSFVNHQNKQ</sequence>
<dbReference type="EMBL" id="PVNP01000203">
    <property type="protein sequence ID" value="PRO71638.1"/>
    <property type="molecule type" value="Genomic_DNA"/>
</dbReference>
<keyword evidence="2" id="KW-1185">Reference proteome</keyword>
<gene>
    <name evidence="1" type="ORF">C6Y40_21145</name>
</gene>
<accession>A0A2S9V5B7</accession>
<comment type="caution">
    <text evidence="1">The sequence shown here is derived from an EMBL/GenBank/DDBJ whole genome shotgun (WGS) entry which is preliminary data.</text>
</comment>
<reference evidence="2" key="1">
    <citation type="journal article" date="2020" name="Int. J. Syst. Evol. Microbiol.">
        <title>Alteromonas alba sp. nov., a marine bacterium isolated from the seawater of the West Pacific Ocean.</title>
        <authorList>
            <person name="Sun C."/>
            <person name="Wu Y.-H."/>
            <person name="Xamxidin M."/>
            <person name="Cheng H."/>
            <person name="Xu X.-W."/>
        </authorList>
    </citation>
    <scope>NUCLEOTIDE SEQUENCE [LARGE SCALE GENOMIC DNA]</scope>
    <source>
        <strain evidence="2">190</strain>
    </source>
</reference>
<dbReference type="OrthoDB" id="547680at2"/>
<dbReference type="AlphaFoldDB" id="A0A2S9V5B7"/>
<proteinExistence type="predicted"/>
<organism evidence="1 2">
    <name type="scientific">Alteromonas alba</name>
    <dbReference type="NCBI Taxonomy" id="2079529"/>
    <lineage>
        <taxon>Bacteria</taxon>
        <taxon>Pseudomonadati</taxon>
        <taxon>Pseudomonadota</taxon>
        <taxon>Gammaproteobacteria</taxon>
        <taxon>Alteromonadales</taxon>
        <taxon>Alteromonadaceae</taxon>
        <taxon>Alteromonas/Salinimonas group</taxon>
        <taxon>Alteromonas</taxon>
    </lineage>
</organism>
<dbReference type="Gene3D" id="3.40.190.10">
    <property type="entry name" value="Periplasmic binding protein-like II"/>
    <property type="match status" value="1"/>
</dbReference>
<protein>
    <submittedName>
        <fullName evidence="1">Uncharacterized protein</fullName>
    </submittedName>
</protein>
<evidence type="ECO:0000313" key="2">
    <source>
        <dbReference type="Proteomes" id="UP000238949"/>
    </source>
</evidence>
<dbReference type="SUPFAM" id="SSF53850">
    <property type="entry name" value="Periplasmic binding protein-like II"/>
    <property type="match status" value="1"/>
</dbReference>
<evidence type="ECO:0000313" key="1">
    <source>
        <dbReference type="EMBL" id="PRO71638.1"/>
    </source>
</evidence>
<name>A0A2S9V5B7_9ALTE</name>